<name>A0A2T0JZX0_9ACTN</name>
<dbReference type="Proteomes" id="UP000239415">
    <property type="component" value="Unassembled WGS sequence"/>
</dbReference>
<evidence type="ECO:0000313" key="5">
    <source>
        <dbReference type="Proteomes" id="UP000239415"/>
    </source>
</evidence>
<evidence type="ECO:0000259" key="3">
    <source>
        <dbReference type="Pfam" id="PF03816"/>
    </source>
</evidence>
<protein>
    <submittedName>
        <fullName evidence="4">LytR family transcriptional attenuator</fullName>
    </submittedName>
</protein>
<dbReference type="Gene3D" id="3.40.630.190">
    <property type="entry name" value="LCP protein"/>
    <property type="match status" value="1"/>
</dbReference>
<dbReference type="AlphaFoldDB" id="A0A2T0JZX0"/>
<comment type="similarity">
    <text evidence="1">Belongs to the LytR/CpsA/Psr (LCP) family.</text>
</comment>
<keyword evidence="2" id="KW-0812">Transmembrane</keyword>
<comment type="caution">
    <text evidence="4">The sequence shown here is derived from an EMBL/GenBank/DDBJ whole genome shotgun (WGS) entry which is preliminary data.</text>
</comment>
<evidence type="ECO:0000313" key="4">
    <source>
        <dbReference type="EMBL" id="PRX16044.1"/>
    </source>
</evidence>
<dbReference type="EMBL" id="PVMZ01000021">
    <property type="protein sequence ID" value="PRX16044.1"/>
    <property type="molecule type" value="Genomic_DNA"/>
</dbReference>
<gene>
    <name evidence="4" type="ORF">CLV67_12191</name>
</gene>
<dbReference type="RefSeq" id="WP_106327687.1">
    <property type="nucleotide sequence ID" value="NZ_BOMO01000087.1"/>
</dbReference>
<feature type="domain" description="Cell envelope-related transcriptional attenuator" evidence="3">
    <location>
        <begin position="107"/>
        <end position="243"/>
    </location>
</feature>
<sequence>MSRIEEELRATFARHEASAPAAGPVRTKIDFAWVRAKRRRAWRRTAGVAAAVVFAGVSAPVVLNGLRHGGQPVDTPAATTPAAQGGPLDVLLIGSDHRTRWAAGDQRADTVMIVHLGADRRHGYLISLPRGGALADGERLNETLMRGTAATRDAVENLTGIELDATVTVDFRALRAVSAAVGDVTMCVREGIVAHSGRKAIPPGCQDIGPDEVEPLLRGRWQLPNGSYDRDHNNRAYFRALAGAVMADGVGLSELEALLTRAGKGLQIDGDRLALLRVAASLDEPQLIGIGVTKPSGPEGGQSEAIYPGVGPSLYSAIRDDRVAEWAAAHPEYVDRW</sequence>
<dbReference type="Pfam" id="PF03816">
    <property type="entry name" value="LytR_cpsA_psr"/>
    <property type="match status" value="1"/>
</dbReference>
<keyword evidence="2" id="KW-0472">Membrane</keyword>
<dbReference type="InterPro" id="IPR004474">
    <property type="entry name" value="LytR_CpsA_psr"/>
</dbReference>
<feature type="transmembrane region" description="Helical" evidence="2">
    <location>
        <begin position="45"/>
        <end position="63"/>
    </location>
</feature>
<dbReference type="InterPro" id="IPR050922">
    <property type="entry name" value="LytR/CpsA/Psr_CW_biosynth"/>
</dbReference>
<proteinExistence type="inferred from homology"/>
<keyword evidence="2" id="KW-1133">Transmembrane helix</keyword>
<dbReference type="OrthoDB" id="5171929at2"/>
<accession>A0A2T0JZX0</accession>
<keyword evidence="5" id="KW-1185">Reference proteome</keyword>
<evidence type="ECO:0000256" key="2">
    <source>
        <dbReference type="SAM" id="Phobius"/>
    </source>
</evidence>
<evidence type="ECO:0000256" key="1">
    <source>
        <dbReference type="ARBA" id="ARBA00006068"/>
    </source>
</evidence>
<organism evidence="4 5">
    <name type="scientific">Actinoplanes italicus</name>
    <dbReference type="NCBI Taxonomy" id="113567"/>
    <lineage>
        <taxon>Bacteria</taxon>
        <taxon>Bacillati</taxon>
        <taxon>Actinomycetota</taxon>
        <taxon>Actinomycetes</taxon>
        <taxon>Micromonosporales</taxon>
        <taxon>Micromonosporaceae</taxon>
        <taxon>Actinoplanes</taxon>
    </lineage>
</organism>
<reference evidence="4 5" key="1">
    <citation type="submission" date="2018-03" db="EMBL/GenBank/DDBJ databases">
        <title>Genomic Encyclopedia of Archaeal and Bacterial Type Strains, Phase II (KMG-II): from individual species to whole genera.</title>
        <authorList>
            <person name="Goeker M."/>
        </authorList>
    </citation>
    <scope>NUCLEOTIDE SEQUENCE [LARGE SCALE GENOMIC DNA]</scope>
    <source>
        <strain evidence="4 5">DSM 43146</strain>
    </source>
</reference>
<dbReference type="PANTHER" id="PTHR33392:SF6">
    <property type="entry name" value="POLYISOPRENYL-TEICHOIC ACID--PEPTIDOGLYCAN TEICHOIC ACID TRANSFERASE TAGU"/>
    <property type="match status" value="1"/>
</dbReference>
<dbReference type="PANTHER" id="PTHR33392">
    <property type="entry name" value="POLYISOPRENYL-TEICHOIC ACID--PEPTIDOGLYCAN TEICHOIC ACID TRANSFERASE TAGU"/>
    <property type="match status" value="1"/>
</dbReference>